<name>A0A2D1GNV2_9CAUD</name>
<dbReference type="OrthoDB" id="12464at10239"/>
<dbReference type="Proteomes" id="UP000228985">
    <property type="component" value="Segment"/>
</dbReference>
<protein>
    <submittedName>
        <fullName evidence="1">Uncharacterized protein</fullName>
    </submittedName>
</protein>
<proteinExistence type="predicted"/>
<dbReference type="EMBL" id="MF975637">
    <property type="protein sequence ID" value="ATN93664.1"/>
    <property type="molecule type" value="Genomic_DNA"/>
</dbReference>
<gene>
    <name evidence="1" type="ORF">SEA_SCAP1_15</name>
</gene>
<evidence type="ECO:0000313" key="2">
    <source>
        <dbReference type="Proteomes" id="UP000228985"/>
    </source>
</evidence>
<accession>A0A2D1GNV2</accession>
<keyword evidence="2" id="KW-1185">Reference proteome</keyword>
<sequence>MYVQTLIDDFADAALDPVKWDITQGPGATESGGTLNLACVADYPRVEGLNYFDLSKGILAAKLSISGTRAPNTEFYLGAHDAAGNHISALGGPNGSYLTFQAGGSTTFNTEVIVDTTVGIGWDWVPGTWWGIGNLGSDNIVYMYNSTDGQTWTEMAHCTVGGAFTKNAVGLVFMSGVWDGSTPDLVANYDDASYFALETPTFVTRKVMWNGVWIPAVPKARIGGEWVPAEPKPRIGGAWDDQI</sequence>
<reference evidence="1 2" key="1">
    <citation type="submission" date="2017-09" db="EMBL/GenBank/DDBJ databases">
        <authorList>
            <person name="Ehlers B."/>
            <person name="Leendertz F.H."/>
        </authorList>
    </citation>
    <scope>NUCLEOTIDE SEQUENCE [LARGE SCALE GENOMIC DNA]</scope>
</reference>
<organism evidence="1 2">
    <name type="scientific">Streptomyces phage Scap1</name>
    <dbReference type="NCBI Taxonomy" id="2041354"/>
    <lineage>
        <taxon>Viruses</taxon>
        <taxon>Duplodnaviria</taxon>
        <taxon>Heunggongvirae</taxon>
        <taxon>Uroviricota</taxon>
        <taxon>Caudoviricetes</taxon>
        <taxon>Scapunavirus</taxon>
        <taxon>Scapunavirus scap1</taxon>
    </lineage>
</organism>
<evidence type="ECO:0000313" key="1">
    <source>
        <dbReference type="EMBL" id="ATN93664.1"/>
    </source>
</evidence>